<dbReference type="InterPro" id="IPR009081">
    <property type="entry name" value="PP-bd_ACP"/>
</dbReference>
<dbReference type="SMART" id="SM00825">
    <property type="entry name" value="PKS_KS"/>
    <property type="match status" value="3"/>
</dbReference>
<evidence type="ECO:0000256" key="2">
    <source>
        <dbReference type="ARBA" id="ARBA00004496"/>
    </source>
</evidence>
<dbReference type="InterPro" id="IPR036291">
    <property type="entry name" value="NAD(P)-bd_dom_sf"/>
</dbReference>
<sequence>MKAGCIAMDERSGQVNGIEESIRDVKRLEEELLVKLLWVQLQAAGFFNRERQAKEELAGLLGQSRLYDRWLETSIDYLLRYGFISEVVGEYIVDPNRKEDHAAVWAQWDLHLEQWRHHPDSGAQMILVDAALRALPQVLCGNTAATDIIFPNGSMTLVEGIYKNNHIADYFNKIVSDLTLAFIRERVQEDPAVRLRILEIGAGTGGTSARVLAGLKPVQEHIAEYCYTDISQAFLLHAQHEYGPHYPFLTYRLYDAQKPASVQGFEEGAFDLVIATNVLHATRNMKTTIRSVKTVLKHSGLLLLNEMSSSNLFIHLTFGLLEGWWLYEDQELRMPGSPGLAPNSWRSLLEEEGFLDVFFPAEHSHGLGQQIIAAESDGVIRIRSQEDASDNAAKEQPQREPVARTTLPAKKDEQSQEVLCEKGRERLKALICETLKIPYQRMETYVPLETYGIDSILVVQLTEALRPHFAQINSTLFFEHSTINALADYLLQAHPEEMLRFTGMERQAVGSSIFNTQEVPASNLAPDRHTKPAVLESINEQQAVIEMSESEAAGKQDVAIIGLSGRYPGARNVEQFWENLKHGTNCITEIPSDRWDWRLYYDEERGKEGAVYSKWGGFLDDIDKFDPLFFQIAPKEAERMDPQERIFLETAYASIEDAGYTPERLSRSGKVGVFVGVMNGNYSTGANFWSIANRLSYLMNFQGPSLAVDTACSSSLTAIHLALESIYSGTSECAIAGGVNLIVDPVHYERLTSMNMLSSGDQCKSFGAQADGFVDGEGVGAVVLKPLHAAIADGDHIYGIIKGSMLNAGGRTNGYTVPSASAQAQLIQDALKRSGVHPSAVSYIEAHGTGTALGDPIEVEGLTRAFSPLAGEHGYCAIGSVKSNIGHCESAAGIAGLTKVLMQMKHGQLAPTLHADEVNPNIAFERTPFAVQQRLAEWKRPVVVLNGETITYPRIAGISSFGAGGANAHLVVQEFTGKAEDRPDLAQHASIIVLSAMNEERLEANVRQFAEAIEARTWRDEELANIAFTLQIGRPAMEERLAFTAASIAELKEKLEQYRMYGVGPSIYRGQVKRGRNSFQALAADDDMQTAIDAWFAKGKYGKLLDLWTKGLEIDWQKLYGGKPPRRVSLPTYPFAKERYWLAASEPAAVKVPFEVMTFQETWQPAEWKEVLHEQPRTVVCFLSDSHRQLELTEAVNRLSPKTKLVFVSRYEDGALNTWPHSIDKWDSSGFERVLADVNRTEAVEAILFLWPLETAPSAQMTDELTALIQGMHTSGLTSIRLLVAATCSTEIEHCHAESWIGFERSIGPLMKDVRMSVHLFTDGFQAERSSGRNLWESLWMELGQDKVRSSLYAGGERHVCSVRETRLQPKATKFRRGGIYLITGGFGGIGMVVAEHLAKAYQAKLILTGRSSIDARKRSMMKKLEAAGATVFAIQADVCDYAAMKQGLAEARAALSGSINGVIHAAGTESGRSILDKKTEQFHEVIQPKITGTLLLDELLQEERELDFVAYFSSISAVLGDFGSCDYAVGNRFMTTYANRASRVRMGDRRHGGSIVSIQWPLWKDGGMSVGDPAMTKMYLQASGQRALEAEQGIALLELLLAQDEPNHLVMVGNRESVRRSLGLEPTVEQEAVKPVKAAPLTSIAKRAERAELNVEQLLEEDLKEHISRIVAIPIDRIDKEQYFSDFGFNSISFAELASSLTKHYCIDLTPAVFFSYPTVEKLIHFYLREHRDDLTGFYKDRYELRPDDVLEFHQEAAAPESVHTEPSKPIEEPAAAVETQSHPFPEPIAIIGMSGRFPDARSVEDMWRILREGRDVVQPMPEERSILMNGENWTCGWVPGVSEFDPAFFEISPREAELMDPRQRLLLQESMRALEDAGYGSKQLREGNIGVFVGAEDGDYQFIAKGAGSVTSTNNAILASRLSYFLNLSGPVMSINTACSSGLVAAHQACVSLRNRECDTAIAAGVNLMLTPLYLNGMREAGMLSPDGKCYAFDNRANGMVPGEAVVAVVMKRLSLAKKDGDPIYAVIRGSGINYDGKTNGITAPNAAAQSRLIRSVYEQAGVNPKQVEYIVTHGTGTKLGDPVEIHALQEAFKGAELHESTCALTSPKTNFGHSFAASGLVSLVNLVQAFRHETIPASLHMDKENDFIRFEGSPFYVNREPRPWRSSSGAPLTGAVSAFGMSGTNAHFVLQSYNEKQHSSNSGQTAYYMLPLSAKSEDALLQRIDDMRHYMASQPESVGLSQIGLTLLEGRQPFAYRCVIVASSKEEAVEAWLAAAEKRSGPHILFGQVERMFKADKAKEQERSEWLHKIQSMDKASSEYRGALIELAELYCQGYSLDGDLLFGDERQSRIHLPVYPFSRDHYWVPAAPLETSSSATADSLKPDTTRLLCKEWIEAQASTDGEAPGKVAIVTEDGTRELAMELKSRLSGAVVLHPRQLDEMTAGEVEEMDFDACIDLLGCSSEADRSLEGLPWLQRLIDVRRSKGIKLIGVTKGLERFRSDAVRLSGACRAGLYRMLQSEYANIHSRHVDIDASDHCKAWAEQLIAELHCNSEWPEICYRKSVRYRACLREQETTQNAKPLSWPEGHVLWITGGTRGLGALCARHYVETMGVKRLVLLGREALPPRETWENEAVRTSPMANKIRLVKELEKIGADVRTLDIPLTDTGALKQALLDIREEWGPAGGVIHCAGVGDREYPAFVHKPTSVIRQVLEPKVEGLMSVWECFKDEPLAFFALFSSVSAAVPSLAAGQSDYAMANSFMDYFAQAHANQKPIISIQWPSWKESGMGEVQSGAFLATGMHSLTDQEGLRLLDHMIANPPGAVVLPAVIQPDKWQPERLLMRRLESSFTTRALASGPSEVRLESQASLPGAVRSWLLDLFAAELKLERSKLELTIPIQDYGADSIILAQLIRTISRTVGKDIDPSVLYEHTTIQSLADWLTASYGEPLTRALLSGSQECQEHEQSMPIHDFRDAPSMPVAELSRQPIHQERIGEEDIAVVGMSCRFPGAKDLTHYWSLLTEGRSAIRPVPKERWGSAHPYYAGLLDELRHADPSFFHIPDEDARAMDPQALLILEESVKALHHAGYNRADVKGKAVGVYIGARTQYWPGEELLLQTRNPIVAVGQNYLAANISRFLDLRGPSMVIDTACSSALTGMSMAIQSLRSGDTVSALVGGVSLLNSDFSHKLFGQRGILSKSSTFHVFDGRADGVVLSEGAGVVLLKTVKQALADGDRIYAVIKGIAVNNDGKTAGPAAPNMQAQKDVMLAALKKSGRKPSDVSYIETNGSGSEVTDLLELKTIQQVYGNGGNAAIALGSIKPNIGHPLSAEGIASFIKVVLMLDHGQFVPFLSGELPMRHFDLEASPFFFHRETKSWSESVRTAAINCFGDGGTNVHAVVESWQEVRSGDAIRKPLPWPEEWQESGKSVSESSSDSQTVKSRTNIWKMKAEERKVSSPKSFWGGTKPK</sequence>
<gene>
    <name evidence="13" type="ORF">AB432_026980</name>
</gene>
<dbReference type="Gene3D" id="3.40.50.150">
    <property type="entry name" value="Vaccinia Virus protein VP39"/>
    <property type="match status" value="1"/>
</dbReference>
<reference evidence="13 14" key="1">
    <citation type="journal article" date="2015" name="Genome Announc.">
        <title>Draft Genome Sequence of Brevibacillus brevis DZQ7, a Plant Growth-Promoting Rhizobacterium with Broad-Spectrum Antimicrobial Activity.</title>
        <authorList>
            <person name="Hou Q."/>
            <person name="Wang C."/>
            <person name="Hou X."/>
            <person name="Xia Z."/>
            <person name="Ye J."/>
            <person name="Liu K."/>
            <person name="Liu H."/>
            <person name="Wang J."/>
            <person name="Guo H."/>
            <person name="Yu X."/>
            <person name="Yang Y."/>
            <person name="Du B."/>
            <person name="Ding Y."/>
        </authorList>
    </citation>
    <scope>NUCLEOTIDE SEQUENCE [LARGE SCALE GENOMIC DNA]</scope>
    <source>
        <strain evidence="13 14">DZQ7</strain>
    </source>
</reference>
<keyword evidence="9" id="KW-0511">Multifunctional enzyme</keyword>
<dbReference type="Pfam" id="PF22336">
    <property type="entry name" value="RhiE-like_linker"/>
    <property type="match status" value="1"/>
</dbReference>
<feature type="domain" description="Ketosynthase family 3 (KS3)" evidence="12">
    <location>
        <begin position="555"/>
        <end position="974"/>
    </location>
</feature>
<keyword evidence="4" id="KW-0596">Phosphopantetheine</keyword>
<feature type="domain" description="Carrier" evidence="11">
    <location>
        <begin position="1655"/>
        <end position="1732"/>
    </location>
</feature>
<dbReference type="PROSITE" id="PS52004">
    <property type="entry name" value="KS3_2"/>
    <property type="match status" value="3"/>
</dbReference>
<evidence type="ECO:0000256" key="8">
    <source>
        <dbReference type="ARBA" id="ARBA00022737"/>
    </source>
</evidence>
<dbReference type="SUPFAM" id="SSF53335">
    <property type="entry name" value="S-adenosyl-L-methionine-dependent methyltransferases"/>
    <property type="match status" value="1"/>
</dbReference>
<dbReference type="PROSITE" id="PS50075">
    <property type="entry name" value="CARRIER"/>
    <property type="match status" value="3"/>
</dbReference>
<evidence type="ECO:0000313" key="14">
    <source>
        <dbReference type="Proteomes" id="UP000036061"/>
    </source>
</evidence>
<dbReference type="CDD" id="cd02440">
    <property type="entry name" value="AdoMet_MTases"/>
    <property type="match status" value="1"/>
</dbReference>
<evidence type="ECO:0000256" key="4">
    <source>
        <dbReference type="ARBA" id="ARBA00022450"/>
    </source>
</evidence>
<dbReference type="SUPFAM" id="SSF47336">
    <property type="entry name" value="ACP-like"/>
    <property type="match status" value="3"/>
</dbReference>
<dbReference type="GO" id="GO:0071770">
    <property type="term" value="P:DIM/DIP cell wall layer assembly"/>
    <property type="evidence" value="ECO:0007669"/>
    <property type="project" value="TreeGrafter"/>
</dbReference>
<feature type="domain" description="Ketosynthase family 3 (KS3)" evidence="12">
    <location>
        <begin position="1787"/>
        <end position="2195"/>
    </location>
</feature>
<dbReference type="InterPro" id="IPR014030">
    <property type="entry name" value="Ketoacyl_synth_N"/>
</dbReference>
<dbReference type="SMART" id="SM01294">
    <property type="entry name" value="PKS_PP_betabranch"/>
    <property type="match status" value="1"/>
</dbReference>
<dbReference type="Pfam" id="PF22621">
    <property type="entry name" value="CurL-like_PKS_C"/>
    <property type="match status" value="1"/>
</dbReference>
<dbReference type="InterPro" id="IPR014031">
    <property type="entry name" value="Ketoacyl_synth_C"/>
</dbReference>
<keyword evidence="8" id="KW-0677">Repeat</keyword>
<dbReference type="InterPro" id="IPR050091">
    <property type="entry name" value="PKS_NRPS_Biosynth_Enz"/>
</dbReference>
<evidence type="ECO:0000313" key="13">
    <source>
        <dbReference type="EMBL" id="AWX58462.1"/>
    </source>
</evidence>
<feature type="compositionally biased region" description="Basic and acidic residues" evidence="10">
    <location>
        <begin position="385"/>
        <end position="402"/>
    </location>
</feature>
<evidence type="ECO:0000256" key="10">
    <source>
        <dbReference type="SAM" id="MobiDB-lite"/>
    </source>
</evidence>
<evidence type="ECO:0000256" key="1">
    <source>
        <dbReference type="ARBA" id="ARBA00003299"/>
    </source>
</evidence>
<dbReference type="CDD" id="cd00833">
    <property type="entry name" value="PKS"/>
    <property type="match status" value="3"/>
</dbReference>
<feature type="domain" description="Carrier" evidence="11">
    <location>
        <begin position="2870"/>
        <end position="2947"/>
    </location>
</feature>
<dbReference type="PANTHER" id="PTHR43775:SF37">
    <property type="entry name" value="SI:DKEY-61P9.11"/>
    <property type="match status" value="1"/>
</dbReference>
<dbReference type="Pfam" id="PF08242">
    <property type="entry name" value="Methyltransf_12"/>
    <property type="match status" value="1"/>
</dbReference>
<comment type="function">
    <text evidence="1">Involved in some intermediate steps for the synthesis of the antibiotic polyketide bacillaene which is involved in secondary metabolism.</text>
</comment>
<feature type="domain" description="Ketosynthase family 3 (KS3)" evidence="12">
    <location>
        <begin position="2997"/>
        <end position="3401"/>
    </location>
</feature>
<dbReference type="PANTHER" id="PTHR43775">
    <property type="entry name" value="FATTY ACID SYNTHASE"/>
    <property type="match status" value="1"/>
</dbReference>
<dbReference type="InterPro" id="IPR036736">
    <property type="entry name" value="ACP-like_sf"/>
</dbReference>
<dbReference type="InterPro" id="IPR016039">
    <property type="entry name" value="Thiolase-like"/>
</dbReference>
<dbReference type="Pfam" id="PF00550">
    <property type="entry name" value="PP-binding"/>
    <property type="match status" value="3"/>
</dbReference>
<dbReference type="Pfam" id="PF08659">
    <property type="entry name" value="KR"/>
    <property type="match status" value="2"/>
</dbReference>
<dbReference type="SMART" id="SM00822">
    <property type="entry name" value="PKS_KR"/>
    <property type="match status" value="2"/>
</dbReference>
<protein>
    <submittedName>
        <fullName evidence="13">SDR family NAD(P)-dependent oxidoreductase</fullName>
    </submittedName>
</protein>
<evidence type="ECO:0000259" key="12">
    <source>
        <dbReference type="PROSITE" id="PS52004"/>
    </source>
</evidence>
<feature type="domain" description="Carrier" evidence="11">
    <location>
        <begin position="421"/>
        <end position="494"/>
    </location>
</feature>
<dbReference type="GO" id="GO:0004312">
    <property type="term" value="F:fatty acid synthase activity"/>
    <property type="evidence" value="ECO:0007669"/>
    <property type="project" value="TreeGrafter"/>
</dbReference>
<dbReference type="Gene3D" id="1.10.1200.10">
    <property type="entry name" value="ACP-like"/>
    <property type="match status" value="3"/>
</dbReference>
<dbReference type="InterPro" id="IPR020841">
    <property type="entry name" value="PKS_Beta-ketoAc_synthase_dom"/>
</dbReference>
<organism evidence="13 14">
    <name type="scientific">Brevibacillus brevis</name>
    <name type="common">Bacillus brevis</name>
    <dbReference type="NCBI Taxonomy" id="1393"/>
    <lineage>
        <taxon>Bacteria</taxon>
        <taxon>Bacillati</taxon>
        <taxon>Bacillota</taxon>
        <taxon>Bacilli</taxon>
        <taxon>Bacillales</taxon>
        <taxon>Paenibacillaceae</taxon>
        <taxon>Brevibacillus</taxon>
    </lineage>
</organism>
<dbReference type="FunFam" id="3.40.47.10:FF:000019">
    <property type="entry name" value="Polyketide synthase type I"/>
    <property type="match status" value="1"/>
</dbReference>
<accession>A0A2Z4MPJ8</accession>
<dbReference type="InterPro" id="IPR029063">
    <property type="entry name" value="SAM-dependent_MTases_sf"/>
</dbReference>
<comment type="pathway">
    <text evidence="3">Antibiotic biosynthesis; bacillaene biosynthesis.</text>
</comment>
<evidence type="ECO:0000256" key="3">
    <source>
        <dbReference type="ARBA" id="ARBA00004789"/>
    </source>
</evidence>
<keyword evidence="6" id="KW-0597">Phosphoprotein</keyword>
<dbReference type="InterPro" id="IPR057326">
    <property type="entry name" value="KR_dom"/>
</dbReference>
<dbReference type="InterPro" id="IPR006162">
    <property type="entry name" value="Ppantetheine_attach_site"/>
</dbReference>
<feature type="region of interest" description="Disordered" evidence="10">
    <location>
        <begin position="3413"/>
        <end position="3467"/>
    </location>
</feature>
<dbReference type="Pfam" id="PF00109">
    <property type="entry name" value="ketoacyl-synt"/>
    <property type="match status" value="3"/>
</dbReference>
<dbReference type="PROSITE" id="PS00606">
    <property type="entry name" value="KS3_1"/>
    <property type="match status" value="2"/>
</dbReference>
<dbReference type="SUPFAM" id="SSF51735">
    <property type="entry name" value="NAD(P)-binding Rossmann-fold domains"/>
    <property type="match status" value="3"/>
</dbReference>
<dbReference type="InterPro" id="IPR013968">
    <property type="entry name" value="PKS_KR"/>
</dbReference>
<dbReference type="InterPro" id="IPR054514">
    <property type="entry name" value="RhiE-like_linker"/>
</dbReference>
<dbReference type="GO" id="GO:0004315">
    <property type="term" value="F:3-oxoacyl-[acyl-carrier-protein] synthase activity"/>
    <property type="evidence" value="ECO:0007669"/>
    <property type="project" value="InterPro"/>
</dbReference>
<dbReference type="Gene3D" id="1.10.1240.100">
    <property type="match status" value="2"/>
</dbReference>
<dbReference type="Gene3D" id="3.40.50.720">
    <property type="entry name" value="NAD(P)-binding Rossmann-like Domain"/>
    <property type="match status" value="2"/>
</dbReference>
<evidence type="ECO:0000256" key="6">
    <source>
        <dbReference type="ARBA" id="ARBA00022553"/>
    </source>
</evidence>
<name>A0A2Z4MPJ8_BREBE</name>
<feature type="compositionally biased region" description="Basic and acidic residues" evidence="10">
    <location>
        <begin position="1764"/>
        <end position="1773"/>
    </location>
</feature>
<keyword evidence="5" id="KW-0963">Cytoplasm</keyword>
<dbReference type="PROSITE" id="PS00012">
    <property type="entry name" value="PHOSPHOPANTETHEINE"/>
    <property type="match status" value="3"/>
</dbReference>
<dbReference type="GO" id="GO:0006633">
    <property type="term" value="P:fatty acid biosynthetic process"/>
    <property type="evidence" value="ECO:0007669"/>
    <property type="project" value="InterPro"/>
</dbReference>
<dbReference type="SMART" id="SM00823">
    <property type="entry name" value="PKS_PP"/>
    <property type="match status" value="3"/>
</dbReference>
<feature type="compositionally biased region" description="Low complexity" evidence="10">
    <location>
        <begin position="3424"/>
        <end position="3440"/>
    </location>
</feature>
<dbReference type="GO" id="GO:0031177">
    <property type="term" value="F:phosphopantetheine binding"/>
    <property type="evidence" value="ECO:0007669"/>
    <property type="project" value="InterPro"/>
</dbReference>
<dbReference type="InterPro" id="IPR018201">
    <property type="entry name" value="Ketoacyl_synth_AS"/>
</dbReference>
<feature type="region of interest" description="Disordered" evidence="10">
    <location>
        <begin position="1760"/>
        <end position="1781"/>
    </location>
</feature>
<evidence type="ECO:0000256" key="7">
    <source>
        <dbReference type="ARBA" id="ARBA00022679"/>
    </source>
</evidence>
<keyword evidence="7" id="KW-0808">Transferase</keyword>
<dbReference type="Proteomes" id="UP000036061">
    <property type="component" value="Chromosome"/>
</dbReference>
<comment type="subcellular location">
    <subcellularLocation>
        <location evidence="2">Cytoplasm</location>
    </subcellularLocation>
</comment>
<dbReference type="Gene3D" id="3.40.47.10">
    <property type="match status" value="3"/>
</dbReference>
<dbReference type="SUPFAM" id="SSF53901">
    <property type="entry name" value="Thiolase-like"/>
    <property type="match status" value="3"/>
</dbReference>
<dbReference type="EMBL" id="CP030117">
    <property type="protein sequence ID" value="AWX58462.1"/>
    <property type="molecule type" value="Genomic_DNA"/>
</dbReference>
<proteinExistence type="predicted"/>
<dbReference type="InterPro" id="IPR020806">
    <property type="entry name" value="PKS_PP-bd"/>
</dbReference>
<dbReference type="CDD" id="cd08953">
    <property type="entry name" value="KR_2_SDR_x"/>
    <property type="match status" value="2"/>
</dbReference>
<evidence type="ECO:0000256" key="9">
    <source>
        <dbReference type="ARBA" id="ARBA00023268"/>
    </source>
</evidence>
<evidence type="ECO:0000259" key="11">
    <source>
        <dbReference type="PROSITE" id="PS50075"/>
    </source>
</evidence>
<dbReference type="InterPro" id="IPR013217">
    <property type="entry name" value="Methyltransf_12"/>
</dbReference>
<evidence type="ECO:0000256" key="5">
    <source>
        <dbReference type="ARBA" id="ARBA00022490"/>
    </source>
</evidence>
<feature type="region of interest" description="Disordered" evidence="10">
    <location>
        <begin position="385"/>
        <end position="411"/>
    </location>
</feature>
<dbReference type="Pfam" id="PF02801">
    <property type="entry name" value="Ketoacyl-synt_C"/>
    <property type="match status" value="3"/>
</dbReference>
<dbReference type="GO" id="GO:0005737">
    <property type="term" value="C:cytoplasm"/>
    <property type="evidence" value="ECO:0007669"/>
    <property type="project" value="UniProtKB-SubCell"/>
</dbReference>
<dbReference type="GO" id="GO:0005886">
    <property type="term" value="C:plasma membrane"/>
    <property type="evidence" value="ECO:0007669"/>
    <property type="project" value="TreeGrafter"/>
</dbReference>